<name>A0ABQ4ZG38_9ASTR</name>
<gene>
    <name evidence="2" type="ORF">Tco_0770621</name>
</gene>
<reference evidence="2" key="2">
    <citation type="submission" date="2022-01" db="EMBL/GenBank/DDBJ databases">
        <authorList>
            <person name="Yamashiro T."/>
            <person name="Shiraishi A."/>
            <person name="Satake H."/>
            <person name="Nakayama K."/>
        </authorList>
    </citation>
    <scope>NUCLEOTIDE SEQUENCE</scope>
</reference>
<comment type="caution">
    <text evidence="2">The sequence shown here is derived from an EMBL/GenBank/DDBJ whole genome shotgun (WGS) entry which is preliminary data.</text>
</comment>
<evidence type="ECO:0000259" key="1">
    <source>
        <dbReference type="Pfam" id="PF15072"/>
    </source>
</evidence>
<dbReference type="InterPro" id="IPR028045">
    <property type="entry name" value="HROB"/>
</dbReference>
<dbReference type="PANTHER" id="PTHR14523:SF1">
    <property type="entry name" value="HOMOLOGOUS RECOMBINATION OB-FOLD PROTEIN"/>
    <property type="match status" value="1"/>
</dbReference>
<keyword evidence="3" id="KW-1185">Reference proteome</keyword>
<dbReference type="Proteomes" id="UP001151760">
    <property type="component" value="Unassembled WGS sequence"/>
</dbReference>
<reference evidence="2" key="1">
    <citation type="journal article" date="2022" name="Int. J. Mol. Sci.">
        <title>Draft Genome of Tanacetum Coccineum: Genomic Comparison of Closely Related Tanacetum-Family Plants.</title>
        <authorList>
            <person name="Yamashiro T."/>
            <person name="Shiraishi A."/>
            <person name="Nakayama K."/>
            <person name="Satake H."/>
        </authorList>
    </citation>
    <scope>NUCLEOTIDE SEQUENCE</scope>
</reference>
<dbReference type="Pfam" id="PF15072">
    <property type="entry name" value="HROB"/>
    <property type="match status" value="1"/>
</dbReference>
<organism evidence="2 3">
    <name type="scientific">Tanacetum coccineum</name>
    <dbReference type="NCBI Taxonomy" id="301880"/>
    <lineage>
        <taxon>Eukaryota</taxon>
        <taxon>Viridiplantae</taxon>
        <taxon>Streptophyta</taxon>
        <taxon>Embryophyta</taxon>
        <taxon>Tracheophyta</taxon>
        <taxon>Spermatophyta</taxon>
        <taxon>Magnoliopsida</taxon>
        <taxon>eudicotyledons</taxon>
        <taxon>Gunneridae</taxon>
        <taxon>Pentapetalae</taxon>
        <taxon>asterids</taxon>
        <taxon>campanulids</taxon>
        <taxon>Asterales</taxon>
        <taxon>Asteraceae</taxon>
        <taxon>Asteroideae</taxon>
        <taxon>Anthemideae</taxon>
        <taxon>Anthemidinae</taxon>
        <taxon>Tanacetum</taxon>
    </lineage>
</organism>
<accession>A0ABQ4ZG38</accession>
<feature type="domain" description="Homologous recombination OB-fold protein OB-fold" evidence="1">
    <location>
        <begin position="96"/>
        <end position="171"/>
    </location>
</feature>
<dbReference type="PANTHER" id="PTHR14523">
    <property type="entry name" value="UNCHARACTERIZED PROTEIN C17ORF53 HOMOLOG"/>
    <property type="match status" value="1"/>
</dbReference>
<dbReference type="EMBL" id="BQNB010011240">
    <property type="protein sequence ID" value="GJS87985.1"/>
    <property type="molecule type" value="Genomic_DNA"/>
</dbReference>
<proteinExistence type="predicted"/>
<evidence type="ECO:0000313" key="2">
    <source>
        <dbReference type="EMBL" id="GJS87985.1"/>
    </source>
</evidence>
<protein>
    <recommendedName>
        <fullName evidence="1">Homologous recombination OB-fold protein OB-fold domain-containing protein</fullName>
    </recommendedName>
</protein>
<evidence type="ECO:0000313" key="3">
    <source>
        <dbReference type="Proteomes" id="UP001151760"/>
    </source>
</evidence>
<sequence>MNSPPNHEWELSLDIDDFDLRLSPFIRSCNSHHNVKTTTTIDTIVSLHTPNVDNCDENPVRIISGPASIVQAAKLRKIADIREGVEEFVMSTQEYIRKVVEDVARALVTLKDLSGTLSGTIHYKVLAEGGYGKDITLEAALILHNILVFTPKPSVHYINIIRRNLVKVFHKDTIIGNGSGVGGIIGMKYLRRLLIILRKNYFVLKIKWSANTRELAKVWRINWKVDTGELKGCLDDGSREKKAVLDGSYRLFFGLTFMRHVLTAARPKTQFLIGGGLLFGTIRVLDPALAPTSAFLDPALASLSSMFQCLDEYHQSLSKRGECLDEFQCLDEYHQSLSEMGECLDEFQCLCLSQLL</sequence>
<dbReference type="InterPro" id="IPR058570">
    <property type="entry name" value="HROB_OB"/>
</dbReference>